<dbReference type="Proteomes" id="UP000304148">
    <property type="component" value="Chromosome"/>
</dbReference>
<evidence type="ECO:0000313" key="2">
    <source>
        <dbReference type="EMBL" id="SYX84620.1"/>
    </source>
</evidence>
<reference evidence="3" key="1">
    <citation type="submission" date="2018-08" db="EMBL/GenBank/DDBJ databases">
        <authorList>
            <person name="Chevrot R."/>
        </authorList>
    </citation>
    <scope>NUCLEOTIDE SEQUENCE [LARGE SCALE GENOMIC DNA]</scope>
</reference>
<dbReference type="AlphaFoldDB" id="A0A383RCD0"/>
<dbReference type="Pfam" id="PF05133">
    <property type="entry name" value="SPP1_portal"/>
    <property type="match status" value="1"/>
</dbReference>
<feature type="compositionally biased region" description="Basic and acidic residues" evidence="1">
    <location>
        <begin position="484"/>
        <end position="493"/>
    </location>
</feature>
<evidence type="ECO:0000313" key="3">
    <source>
        <dbReference type="Proteomes" id="UP000304148"/>
    </source>
</evidence>
<dbReference type="RefSeq" id="WP_138186493.1">
    <property type="nucleotide sequence ID" value="NZ_LS992241.1"/>
</dbReference>
<dbReference type="EMBL" id="LS992241">
    <property type="protein sequence ID" value="SYX84620.1"/>
    <property type="molecule type" value="Genomic_DNA"/>
</dbReference>
<organism evidence="2 3">
    <name type="scientific">Paenibacillus alvei</name>
    <name type="common">Bacillus alvei</name>
    <dbReference type="NCBI Taxonomy" id="44250"/>
    <lineage>
        <taxon>Bacteria</taxon>
        <taxon>Bacillati</taxon>
        <taxon>Bacillota</taxon>
        <taxon>Bacilli</taxon>
        <taxon>Bacillales</taxon>
        <taxon>Paenibacillaceae</taxon>
        <taxon>Paenibacillus</taxon>
    </lineage>
</organism>
<dbReference type="InterPro" id="IPR006428">
    <property type="entry name" value="Portal_SPP1-type"/>
</dbReference>
<protein>
    <submittedName>
        <fullName evidence="2">Phage portal protein, SPP1 family</fullName>
    </submittedName>
</protein>
<dbReference type="InterPro" id="IPR021145">
    <property type="entry name" value="Portal_protein_SPP1_Gp6-like"/>
</dbReference>
<proteinExistence type="predicted"/>
<evidence type="ECO:0000256" key="1">
    <source>
        <dbReference type="SAM" id="MobiDB-lite"/>
    </source>
</evidence>
<sequence>MTPEMKEVVKILQDGANSAMTLEQIIQAEIAEWEGSERRKWMLIGERYYRNKTDILKRKRTAIDENGMLIEVDHLPNNKLVNGFVRKLVDQKTDYLLSKPLSIQTDNEEYQKSLSKYFGKKMLKLLKDTGKSSINKGIAWLHVFYDEKGNLSFKEIPSEEIIPFWKDKAHTELDAVIRRYEVEAYEGINKVMITKIEWWDTNGVKRYEYRESNLRPDVDMGDVESHFTALDDSGRETPMAWEKVPYIAFKYNAEEQPLVELIKTLVDHYDRRKSDNANDLEDLPNTLIAVKGFGGSSAGEIRQNINTYKLVKIDLDDTGAGAGIDAISIPINTEAHEANMTRNRKDIYEFGRGVDTQSENFGGDKSGVALRFIYSDLDLDANGIETEFQASLEQLRWFIDTHIQNTTGVDYSEETVEFILNRDIIINESEAIKNVKDSVGTISDETIVANHPWVTDTKKEMQRRKKEAKQEEGRFGQYDFPNDNEPKSKDEGE</sequence>
<gene>
    <name evidence="2" type="ORF">PBLR_13042</name>
</gene>
<feature type="region of interest" description="Disordered" evidence="1">
    <location>
        <begin position="455"/>
        <end position="493"/>
    </location>
</feature>
<name>A0A383RCD0_PAEAL</name>
<dbReference type="NCBIfam" id="TIGR01538">
    <property type="entry name" value="portal_SPP1"/>
    <property type="match status" value="1"/>
</dbReference>
<accession>A0A383RCD0</accession>